<dbReference type="OrthoDB" id="1739992at2"/>
<dbReference type="InterPro" id="IPR031564">
    <property type="entry name" value="Flp1-like"/>
</dbReference>
<dbReference type="AlphaFoldDB" id="G8LSP6"/>
<gene>
    <name evidence="3" type="ordered locus">Clocl_2849</name>
</gene>
<protein>
    <recommendedName>
        <fullName evidence="2">Putative Flagellin Flp1-like domain-containing protein</fullName>
    </recommendedName>
</protein>
<evidence type="ECO:0000313" key="3">
    <source>
        <dbReference type="EMBL" id="AEV69398.1"/>
    </source>
</evidence>
<dbReference type="Pfam" id="PF16982">
    <property type="entry name" value="Flp1_like"/>
    <property type="match status" value="1"/>
</dbReference>
<organism evidence="3 4">
    <name type="scientific">Acetivibrio clariflavus (strain DSM 19732 / NBRC 101661 / EBR45)</name>
    <name type="common">Clostridium clariflavum</name>
    <dbReference type="NCBI Taxonomy" id="720554"/>
    <lineage>
        <taxon>Bacteria</taxon>
        <taxon>Bacillati</taxon>
        <taxon>Bacillota</taxon>
        <taxon>Clostridia</taxon>
        <taxon>Eubacteriales</taxon>
        <taxon>Oscillospiraceae</taxon>
        <taxon>Acetivibrio</taxon>
    </lineage>
</organism>
<name>G8LSP6_ACECE</name>
<dbReference type="RefSeq" id="WP_014255947.1">
    <property type="nucleotide sequence ID" value="NC_016627.1"/>
</dbReference>
<dbReference type="eggNOG" id="ENOG50325ZH">
    <property type="taxonomic scope" value="Bacteria"/>
</dbReference>
<keyword evidence="1" id="KW-0472">Membrane</keyword>
<dbReference type="KEGG" id="ccl:Clocl_2849"/>
<proteinExistence type="predicted"/>
<evidence type="ECO:0000259" key="2">
    <source>
        <dbReference type="Pfam" id="PF16982"/>
    </source>
</evidence>
<accession>G8LSP6</accession>
<dbReference type="Proteomes" id="UP000005435">
    <property type="component" value="Chromosome"/>
</dbReference>
<feature type="transmembrane region" description="Helical" evidence="1">
    <location>
        <begin position="20"/>
        <end position="38"/>
    </location>
</feature>
<reference evidence="4" key="1">
    <citation type="submission" date="2011-12" db="EMBL/GenBank/DDBJ databases">
        <title>Complete sequence of Clostridium clariflavum DSM 19732.</title>
        <authorList>
            <consortium name="US DOE Joint Genome Institute"/>
            <person name="Lucas S."/>
            <person name="Han J."/>
            <person name="Lapidus A."/>
            <person name="Cheng J.-F."/>
            <person name="Goodwin L."/>
            <person name="Pitluck S."/>
            <person name="Peters L."/>
            <person name="Teshima H."/>
            <person name="Detter J.C."/>
            <person name="Han C."/>
            <person name="Tapia R."/>
            <person name="Land M."/>
            <person name="Hauser L."/>
            <person name="Kyrpides N."/>
            <person name="Ivanova N."/>
            <person name="Pagani I."/>
            <person name="Kitzmiller T."/>
            <person name="Lynd L."/>
            <person name="Izquierdo J."/>
            <person name="Woyke T."/>
        </authorList>
    </citation>
    <scope>NUCLEOTIDE SEQUENCE [LARGE SCALE GENOMIC DNA]</scope>
    <source>
        <strain evidence="4">DSM 19732 / NBRC 101661 / EBR45</strain>
    </source>
</reference>
<evidence type="ECO:0000256" key="1">
    <source>
        <dbReference type="SAM" id="Phobius"/>
    </source>
</evidence>
<sequence precursor="true">MFGLIKNFIMEEDGMSTVEVVLIIAVLVGLAILFKNYITDFVQYLLGIVFNKEKAGKDPYDQVSPTP</sequence>
<dbReference type="EMBL" id="CP003065">
    <property type="protein sequence ID" value="AEV69398.1"/>
    <property type="molecule type" value="Genomic_DNA"/>
</dbReference>
<feature type="domain" description="Putative Flagellin Flp1-like" evidence="2">
    <location>
        <begin position="7"/>
        <end position="53"/>
    </location>
</feature>
<keyword evidence="4" id="KW-1185">Reference proteome</keyword>
<keyword evidence="1" id="KW-0812">Transmembrane</keyword>
<evidence type="ECO:0000313" key="4">
    <source>
        <dbReference type="Proteomes" id="UP000005435"/>
    </source>
</evidence>
<keyword evidence="1" id="KW-1133">Transmembrane helix</keyword>
<reference evidence="3 4" key="2">
    <citation type="journal article" date="2012" name="Stand. Genomic Sci.">
        <title>Complete Genome Sequence of Clostridium clariflavum DSM 19732.</title>
        <authorList>
            <person name="Izquierdo J.A."/>
            <person name="Goodwin L."/>
            <person name="Davenport K.W."/>
            <person name="Teshima H."/>
            <person name="Bruce D."/>
            <person name="Detter C."/>
            <person name="Tapia R."/>
            <person name="Han S."/>
            <person name="Land M."/>
            <person name="Hauser L."/>
            <person name="Jeffries C.D."/>
            <person name="Han J."/>
            <person name="Pitluck S."/>
            <person name="Nolan M."/>
            <person name="Chen A."/>
            <person name="Huntemann M."/>
            <person name="Mavromatis K."/>
            <person name="Mikhailova N."/>
            <person name="Liolios K."/>
            <person name="Woyke T."/>
            <person name="Lynd L.R."/>
        </authorList>
    </citation>
    <scope>NUCLEOTIDE SEQUENCE [LARGE SCALE GENOMIC DNA]</scope>
    <source>
        <strain evidence="4">DSM 19732 / NBRC 101661 / EBR45</strain>
    </source>
</reference>
<dbReference type="HOGENOM" id="CLU_189990_3_0_9"/>